<dbReference type="EMBL" id="FJOG01000010">
    <property type="protein sequence ID" value="CZR57700.1"/>
    <property type="molecule type" value="Genomic_DNA"/>
</dbReference>
<organism evidence="3 4">
    <name type="scientific">Phialocephala subalpina</name>
    <dbReference type="NCBI Taxonomy" id="576137"/>
    <lineage>
        <taxon>Eukaryota</taxon>
        <taxon>Fungi</taxon>
        <taxon>Dikarya</taxon>
        <taxon>Ascomycota</taxon>
        <taxon>Pezizomycotina</taxon>
        <taxon>Leotiomycetes</taxon>
        <taxon>Helotiales</taxon>
        <taxon>Mollisiaceae</taxon>
        <taxon>Phialocephala</taxon>
        <taxon>Phialocephala fortinii species complex</taxon>
    </lineage>
</organism>
<dbReference type="PANTHER" id="PTHR38886">
    <property type="entry name" value="SESA DOMAIN-CONTAINING PROTEIN"/>
    <property type="match status" value="1"/>
</dbReference>
<keyword evidence="4" id="KW-1185">Reference proteome</keyword>
<feature type="domain" description="Ubiquitin-like" evidence="2">
    <location>
        <begin position="311"/>
        <end position="392"/>
    </location>
</feature>
<dbReference type="InterPro" id="IPR054464">
    <property type="entry name" value="ULD_fung"/>
</dbReference>
<gene>
    <name evidence="3" type="ORF">PAC_07589</name>
</gene>
<sequence length="634" mass="70632">MAVPFGFSVGDFVAAIGLINDVHKALGETGGARDSFKDIYGDLTQLELVLAQLQDGGWAKGCDLGHANAVRGMALTCQVPLKAFLEKLNLYKPMLVKQDAGGFVAFIKGKGRQVGWVLQMQDEVKEFRAAIMGKVAVITLLMSIPTTQEQSSCFSKIESVSNTAQEILTASIEASREMEIAHAKQVEDFRSGQRASTFQISRLVGICSGIKTGVLDIRHSIVQHDHVKAPLDRIENCQRHIIRKILTVFEELVLYINKVRFVAEQLVRMLGDFSKETIALLKKIFETNLEMYALLRRIASQIPTGLLESARDCIHFQDALGRSRDLPYRFFCHWKVFEAILHCDFKGLPGADRVRRGEFHILDTKFRGQVISRDEWSRVVFPDANLQMSITIAEKTFLQGSCPRPGCEAHNTPQDQTSSAPIICADCGLEYYPTSVVRTDVPDLFVWFRNDFKEDHGSSSFLESQDLHDGTFSTGTYQSLEGNRKRTATVAELEDLRVFKRVHISEEDDGLNDISSPSSHPNEGLDPEADDSSKMYSAVNKFGQTVSQSDWESLKSCALEEVSHRMLTIQNQLGERKAALCLGRLQVFFDRIVAFTGEMETSLKLSSIGGYGISSDEEDGGASSWPFGKPFKLD</sequence>
<dbReference type="OrthoDB" id="3045089at2759"/>
<evidence type="ECO:0000313" key="4">
    <source>
        <dbReference type="Proteomes" id="UP000184330"/>
    </source>
</evidence>
<dbReference type="STRING" id="576137.A0A1L7WY47"/>
<protein>
    <recommendedName>
        <fullName evidence="2">Ubiquitin-like domain-containing protein</fullName>
    </recommendedName>
</protein>
<evidence type="ECO:0000256" key="1">
    <source>
        <dbReference type="SAM" id="MobiDB-lite"/>
    </source>
</evidence>
<dbReference type="Proteomes" id="UP000184330">
    <property type="component" value="Unassembled WGS sequence"/>
</dbReference>
<reference evidence="3 4" key="1">
    <citation type="submission" date="2016-03" db="EMBL/GenBank/DDBJ databases">
        <authorList>
            <person name="Ploux O."/>
        </authorList>
    </citation>
    <scope>NUCLEOTIDE SEQUENCE [LARGE SCALE GENOMIC DNA]</scope>
    <source>
        <strain evidence="3 4">UAMH 11012</strain>
    </source>
</reference>
<evidence type="ECO:0000259" key="2">
    <source>
        <dbReference type="Pfam" id="PF22893"/>
    </source>
</evidence>
<evidence type="ECO:0000313" key="3">
    <source>
        <dbReference type="EMBL" id="CZR57700.1"/>
    </source>
</evidence>
<dbReference type="PANTHER" id="PTHR38886:SF1">
    <property type="entry name" value="NACHT-NTPASE AND P-LOOP NTPASES N-TERMINAL DOMAIN-CONTAINING PROTEIN"/>
    <property type="match status" value="1"/>
</dbReference>
<dbReference type="AlphaFoldDB" id="A0A1L7WY47"/>
<proteinExistence type="predicted"/>
<name>A0A1L7WY47_9HELO</name>
<dbReference type="Pfam" id="PF22893">
    <property type="entry name" value="ULD_2"/>
    <property type="match status" value="1"/>
</dbReference>
<accession>A0A1L7WY47</accession>
<feature type="region of interest" description="Disordered" evidence="1">
    <location>
        <begin position="508"/>
        <end position="532"/>
    </location>
</feature>
<feature type="region of interest" description="Disordered" evidence="1">
    <location>
        <begin position="614"/>
        <end position="634"/>
    </location>
</feature>